<dbReference type="EMBL" id="CP091139">
    <property type="protein sequence ID" value="UUT35912.1"/>
    <property type="molecule type" value="Genomic_DNA"/>
</dbReference>
<dbReference type="RefSeq" id="WP_259612559.1">
    <property type="nucleotide sequence ID" value="NZ_CP091139.2"/>
</dbReference>
<evidence type="ECO:0000313" key="2">
    <source>
        <dbReference type="Proteomes" id="UP001054811"/>
    </source>
</evidence>
<gene>
    <name evidence="1" type="ORF">L2X98_22455</name>
</gene>
<organism evidence="1 2">
    <name type="scientific">Microbacterium elymi</name>
    <dbReference type="NCBI Taxonomy" id="2909587"/>
    <lineage>
        <taxon>Bacteria</taxon>
        <taxon>Bacillati</taxon>
        <taxon>Actinomycetota</taxon>
        <taxon>Actinomycetes</taxon>
        <taxon>Micrococcales</taxon>
        <taxon>Microbacteriaceae</taxon>
        <taxon>Microbacterium</taxon>
    </lineage>
</organism>
<proteinExistence type="predicted"/>
<reference evidence="1" key="1">
    <citation type="submission" date="2022-01" db="EMBL/GenBank/DDBJ databases">
        <title>Microbacterium eymi and Microbacterium rhizovicinus sp. nov., isolated from the rhizospheric soil of Elymus tsukushiensis, a plant native to the Dokdo Islands, Republic of Korea.</title>
        <authorList>
            <person name="Hwang Y.J."/>
        </authorList>
    </citation>
    <scope>NUCLEOTIDE SEQUENCE</scope>
    <source>
        <strain evidence="1">KUDC0405</strain>
    </source>
</reference>
<name>A0ABY5NL82_9MICO</name>
<evidence type="ECO:0000313" key="1">
    <source>
        <dbReference type="EMBL" id="UUT35912.1"/>
    </source>
</evidence>
<accession>A0ABY5NL82</accession>
<sequence>MPLPESDVVVVDGLRITSLDRTVYDLIRTIPLEAAVIAFDAALHLVAWDDDANEYDSRAAEQFRDLVLARVRTHPGARGIRQARFVVDFADGRAGSPGRV</sequence>
<protein>
    <submittedName>
        <fullName evidence="1">Uncharacterized protein</fullName>
    </submittedName>
</protein>
<keyword evidence="2" id="KW-1185">Reference proteome</keyword>
<dbReference type="Proteomes" id="UP001054811">
    <property type="component" value="Chromosome"/>
</dbReference>